<accession>A0A6N9HH92</accession>
<evidence type="ECO:0000256" key="7">
    <source>
        <dbReference type="ARBA" id="ARBA00023136"/>
    </source>
</evidence>
<evidence type="ECO:0000256" key="11">
    <source>
        <dbReference type="ARBA" id="ARBA00023667"/>
    </source>
</evidence>
<dbReference type="AlphaFoldDB" id="A0A6N9HH92"/>
<organism evidence="14 15">
    <name type="scientific">Pseudoduganella guangdongensis</name>
    <dbReference type="NCBI Taxonomy" id="2692179"/>
    <lineage>
        <taxon>Bacteria</taxon>
        <taxon>Pseudomonadati</taxon>
        <taxon>Pseudomonadota</taxon>
        <taxon>Betaproteobacteria</taxon>
        <taxon>Burkholderiales</taxon>
        <taxon>Oxalobacteraceae</taxon>
        <taxon>Telluria group</taxon>
        <taxon>Pseudoduganella</taxon>
    </lineage>
</organism>
<dbReference type="GO" id="GO:0016746">
    <property type="term" value="F:acyltransferase activity"/>
    <property type="evidence" value="ECO:0007669"/>
    <property type="project" value="UniProtKB-KW"/>
</dbReference>
<sequence length="167" mass="19193">MQLLNNPIAVMFLSFIIGVIADLVLRRMPFYGWISARYLFADSKTYENVGVERFQKFLLATPLRMFNTNIKLPKKRDLQLLKDIRKHIATAEVSHWVGFAVMAVSTVYAWTIYGPKVGIAFVFFNTVGNLYPCLLQQYNKKRLNQLIDVMERRKPNSQVGEVLASDG</sequence>
<dbReference type="GO" id="GO:0005886">
    <property type="term" value="C:plasma membrane"/>
    <property type="evidence" value="ECO:0007669"/>
    <property type="project" value="UniProtKB-SubCell"/>
</dbReference>
<keyword evidence="3" id="KW-0808">Transferase</keyword>
<dbReference type="UniPathway" id="UPA00029">
    <property type="reaction ID" value="UER00560"/>
</dbReference>
<evidence type="ECO:0000313" key="14">
    <source>
        <dbReference type="EMBL" id="MYN02924.1"/>
    </source>
</evidence>
<keyword evidence="4 13" id="KW-0812">Transmembrane</keyword>
<evidence type="ECO:0000256" key="13">
    <source>
        <dbReference type="SAM" id="Phobius"/>
    </source>
</evidence>
<evidence type="ECO:0000256" key="5">
    <source>
        <dbReference type="ARBA" id="ARBA00022729"/>
    </source>
</evidence>
<evidence type="ECO:0000256" key="6">
    <source>
        <dbReference type="ARBA" id="ARBA00022989"/>
    </source>
</evidence>
<keyword evidence="8" id="KW-0012">Acyltransferase</keyword>
<evidence type="ECO:0000256" key="2">
    <source>
        <dbReference type="ARBA" id="ARBA00022475"/>
    </source>
</evidence>
<feature type="transmembrane region" description="Helical" evidence="13">
    <location>
        <begin position="93"/>
        <end position="111"/>
    </location>
</feature>
<name>A0A6N9HH92_9BURK</name>
<comment type="subcellular location">
    <subcellularLocation>
        <location evidence="1">Cell membrane</location>
        <topology evidence="1">Single-pass membrane protein</topology>
    </subcellularLocation>
</comment>
<protein>
    <recommendedName>
        <fullName evidence="11">Glycosyl-4,4'-diaponeurosporenoate acyltransferase</fullName>
    </recommendedName>
</protein>
<evidence type="ECO:0000256" key="12">
    <source>
        <dbReference type="ARBA" id="ARBA00025324"/>
    </source>
</evidence>
<keyword evidence="7 13" id="KW-0472">Membrane</keyword>
<feature type="transmembrane region" description="Helical" evidence="13">
    <location>
        <begin position="117"/>
        <end position="135"/>
    </location>
</feature>
<reference evidence="14 15" key="1">
    <citation type="submission" date="2019-12" db="EMBL/GenBank/DDBJ databases">
        <title>Novel species isolated from a subtropical stream in China.</title>
        <authorList>
            <person name="Lu H."/>
        </authorList>
    </citation>
    <scope>NUCLEOTIDE SEQUENCE [LARGE SCALE GENOMIC DNA]</scope>
    <source>
        <strain evidence="14 15">DS3</strain>
    </source>
</reference>
<comment type="similarity">
    <text evidence="10">Belongs to the acyltransferase CrtO family.</text>
</comment>
<proteinExistence type="inferred from homology"/>
<dbReference type="InterPro" id="IPR044021">
    <property type="entry name" value="CrtO"/>
</dbReference>
<evidence type="ECO:0000256" key="10">
    <source>
        <dbReference type="ARBA" id="ARBA00023603"/>
    </source>
</evidence>
<comment type="function">
    <text evidence="12">Catalyzes the acylation of glycosyl-4,4'-diaponeurosporenoate, i.e. the esterification of glucose at the C6'' position with the carboxyl group of the C(15) fatty acid 12-methyltetradecanoic acid, to yield staphyloxanthin. This is the last step in the biosynthesis of this orange pigment, present in most staphylococci strains.</text>
</comment>
<evidence type="ECO:0000256" key="3">
    <source>
        <dbReference type="ARBA" id="ARBA00022679"/>
    </source>
</evidence>
<evidence type="ECO:0000313" key="15">
    <source>
        <dbReference type="Proteomes" id="UP000448575"/>
    </source>
</evidence>
<feature type="transmembrane region" description="Helical" evidence="13">
    <location>
        <begin position="6"/>
        <end position="25"/>
    </location>
</feature>
<evidence type="ECO:0000256" key="1">
    <source>
        <dbReference type="ARBA" id="ARBA00004162"/>
    </source>
</evidence>
<dbReference type="Proteomes" id="UP000448575">
    <property type="component" value="Unassembled WGS sequence"/>
</dbReference>
<keyword evidence="5" id="KW-0732">Signal</keyword>
<gene>
    <name evidence="14" type="ORF">GTP41_12515</name>
</gene>
<evidence type="ECO:0000256" key="4">
    <source>
        <dbReference type="ARBA" id="ARBA00022692"/>
    </source>
</evidence>
<evidence type="ECO:0000256" key="8">
    <source>
        <dbReference type="ARBA" id="ARBA00023315"/>
    </source>
</evidence>
<keyword evidence="2" id="KW-1003">Cell membrane</keyword>
<dbReference type="RefSeq" id="WP_161025913.1">
    <property type="nucleotide sequence ID" value="NZ_WWCJ01000008.1"/>
</dbReference>
<comment type="caution">
    <text evidence="14">The sequence shown here is derived from an EMBL/GenBank/DDBJ whole genome shotgun (WGS) entry which is preliminary data.</text>
</comment>
<keyword evidence="15" id="KW-1185">Reference proteome</keyword>
<dbReference type="EMBL" id="WWCJ01000008">
    <property type="protein sequence ID" value="MYN02924.1"/>
    <property type="molecule type" value="Genomic_DNA"/>
</dbReference>
<keyword evidence="6 13" id="KW-1133">Transmembrane helix</keyword>
<comment type="pathway">
    <text evidence="9">Carotenoid biosynthesis; staphyloxanthin biosynthesis; staphyloxanthin from farnesyl diphosphate: step 5/5.</text>
</comment>
<evidence type="ECO:0000256" key="9">
    <source>
        <dbReference type="ARBA" id="ARBA00023588"/>
    </source>
</evidence>
<dbReference type="Pfam" id="PF18927">
    <property type="entry name" value="CrtO"/>
    <property type="match status" value="1"/>
</dbReference>